<reference evidence="1 2" key="1">
    <citation type="submission" date="2017-01" db="EMBL/GenBank/DDBJ databases">
        <title>Complete Genome Sequence of Dolosigranulum pigrum isolated from a Patient with interstitial lung disease.</title>
        <authorList>
            <person name="Mukhopadhyay R."/>
            <person name="Joaquin J."/>
            <person name="Hogue R."/>
            <person name="Fitzgerald S."/>
            <person name="Jospin G."/>
            <person name="Eisen J.A."/>
            <person name="Chaturvedi V."/>
        </authorList>
    </citation>
    <scope>NUCLEOTIDE SEQUENCE [LARGE SCALE GENOMIC DNA]</scope>
    <source>
        <strain evidence="1 2">15S00348</strain>
    </source>
</reference>
<sequence>MKIKNILLIATVGVLSFSSTGLIIPNYISSSRVHAAEEQENTKNEAELHYVETIEEVYNTPETQLRAMPKVNKQEMTNEKAKSYVKELRNFSTGISKLSVLTGLFPWIGTVLSLGFGLTSLQAGQIADKVEEANKGNGVIQVINLETGAYSFQTR</sequence>
<accession>A0A1S8KPP6</accession>
<proteinExistence type="predicted"/>
<name>A0A1S8KPP6_9LACT</name>
<evidence type="ECO:0000313" key="1">
    <source>
        <dbReference type="EMBL" id="OOL81714.1"/>
    </source>
</evidence>
<dbReference type="AlphaFoldDB" id="A0A1S8KPP6"/>
<evidence type="ECO:0000313" key="2">
    <source>
        <dbReference type="Proteomes" id="UP000190409"/>
    </source>
</evidence>
<organism evidence="1 2">
    <name type="scientific">Dolosigranulum pigrum</name>
    <dbReference type="NCBI Taxonomy" id="29394"/>
    <lineage>
        <taxon>Bacteria</taxon>
        <taxon>Bacillati</taxon>
        <taxon>Bacillota</taxon>
        <taxon>Bacilli</taxon>
        <taxon>Lactobacillales</taxon>
        <taxon>Carnobacteriaceae</taxon>
        <taxon>Dolosigranulum</taxon>
    </lineage>
</organism>
<protein>
    <submittedName>
        <fullName evidence="1">Uncharacterized protein</fullName>
    </submittedName>
</protein>
<comment type="caution">
    <text evidence="1">The sequence shown here is derived from an EMBL/GenBank/DDBJ whole genome shotgun (WGS) entry which is preliminary data.</text>
</comment>
<dbReference type="EMBL" id="MUYF01000003">
    <property type="protein sequence ID" value="OOL81714.1"/>
    <property type="molecule type" value="Genomic_DNA"/>
</dbReference>
<gene>
    <name evidence="1" type="ORF">BWX42_08425</name>
</gene>
<dbReference type="Proteomes" id="UP000190409">
    <property type="component" value="Unassembled WGS sequence"/>
</dbReference>
<dbReference type="RefSeq" id="WP_077863123.1">
    <property type="nucleotide sequence ID" value="NZ_CBCRTD010000014.1"/>
</dbReference>